<dbReference type="Proteomes" id="UP000004459">
    <property type="component" value="Unassembled WGS sequence"/>
</dbReference>
<sequence>MSRKCSYKGGNLLKQKEQFKQQILLAHPKGIQGLKRQKPIPCRPVLFHRKLKGRNQ</sequence>
<gene>
    <name evidence="1" type="ORF">HMPREF0372_02809</name>
</gene>
<proteinExistence type="predicted"/>
<reference evidence="1 2" key="1">
    <citation type="submission" date="2011-08" db="EMBL/GenBank/DDBJ databases">
        <authorList>
            <person name="Weinstock G."/>
            <person name="Sodergren E."/>
            <person name="Clifton S."/>
            <person name="Fulton L."/>
            <person name="Fulton B."/>
            <person name="Courtney L."/>
            <person name="Fronick C."/>
            <person name="Harrison M."/>
            <person name="Strong C."/>
            <person name="Farmer C."/>
            <person name="Delahaunty K."/>
            <person name="Markovic C."/>
            <person name="Hall O."/>
            <person name="Minx P."/>
            <person name="Tomlinson C."/>
            <person name="Mitreva M."/>
            <person name="Hou S."/>
            <person name="Chen J."/>
            <person name="Wollam A."/>
            <person name="Pepin K.H."/>
            <person name="Johnson M."/>
            <person name="Bhonagiri V."/>
            <person name="Zhang X."/>
            <person name="Suruliraj S."/>
            <person name="Warren W."/>
            <person name="Chinwalla A."/>
            <person name="Mardis E.R."/>
            <person name="Wilson R.K."/>
        </authorList>
    </citation>
    <scope>NUCLEOTIDE SEQUENCE [LARGE SCALE GENOMIC DNA]</scope>
    <source>
        <strain evidence="1 2">ATCC 29863</strain>
    </source>
</reference>
<evidence type="ECO:0000313" key="1">
    <source>
        <dbReference type="EMBL" id="EHM43907.1"/>
    </source>
</evidence>
<evidence type="ECO:0000313" key="2">
    <source>
        <dbReference type="Proteomes" id="UP000004459"/>
    </source>
</evidence>
<dbReference type="EMBL" id="AGCK01000233">
    <property type="protein sequence ID" value="EHM43907.1"/>
    <property type="molecule type" value="Genomic_DNA"/>
</dbReference>
<name>G9YTE9_FLAPL</name>
<comment type="caution">
    <text evidence="1">The sequence shown here is derived from an EMBL/GenBank/DDBJ whole genome shotgun (WGS) entry which is preliminary data.</text>
</comment>
<dbReference type="HOGENOM" id="CLU_212064_0_0_9"/>
<dbReference type="PATRIC" id="fig|411475.3.peg.2431"/>
<accession>G9YTE9</accession>
<protein>
    <submittedName>
        <fullName evidence="1">Uncharacterized protein</fullName>
    </submittedName>
</protein>
<organism evidence="1 2">
    <name type="scientific">Flavonifractor plautii ATCC 29863</name>
    <dbReference type="NCBI Taxonomy" id="411475"/>
    <lineage>
        <taxon>Bacteria</taxon>
        <taxon>Bacillati</taxon>
        <taxon>Bacillota</taxon>
        <taxon>Clostridia</taxon>
        <taxon>Eubacteriales</taxon>
        <taxon>Oscillospiraceae</taxon>
        <taxon>Flavonifractor</taxon>
    </lineage>
</organism>
<dbReference type="AlphaFoldDB" id="G9YTE9"/>